<protein>
    <recommendedName>
        <fullName evidence="1">DUF985 domain-containing protein</fullName>
    </recommendedName>
</protein>
<sequence length="170" mass="18849">MDADRSEADGLVRRLGLQPHPEGGYYRETYRAAETVRRPALEIQRAASTAIYYLLSGDAWSAWHRIRSDEVWHFYAGGPLLVHVLDGQGGLMTHRLGNAIQDPDCVFQAVVPAGCWFAAERVHADRYTLAGCTVAPGFDFADFELADADRLAADYPAHRALVARLAPRPR</sequence>
<accession>A0A193FXK0</accession>
<dbReference type="SUPFAM" id="SSF51182">
    <property type="entry name" value="RmlC-like cupins"/>
    <property type="match status" value="1"/>
</dbReference>
<dbReference type="Proteomes" id="UP000091897">
    <property type="component" value="Chromosome"/>
</dbReference>
<keyword evidence="4" id="KW-1185">Reference proteome</keyword>
<dbReference type="OrthoDB" id="9798288at2"/>
<dbReference type="STRING" id="463025.BAU08_10725"/>
<evidence type="ECO:0000259" key="1">
    <source>
        <dbReference type="Pfam" id="PF06172"/>
    </source>
</evidence>
<gene>
    <name evidence="2" type="ORF">BAU06_10525</name>
    <name evidence="3" type="ORF">BAU08_10725</name>
</gene>
<evidence type="ECO:0000313" key="3">
    <source>
        <dbReference type="EMBL" id="ANN71739.1"/>
    </source>
</evidence>
<dbReference type="InterPro" id="IPR014710">
    <property type="entry name" value="RmlC-like_jellyroll"/>
</dbReference>
<dbReference type="InterPro" id="IPR039935">
    <property type="entry name" value="YML079W-like"/>
</dbReference>
<proteinExistence type="predicted"/>
<name>A0A193FXK0_9BORD</name>
<evidence type="ECO:0000313" key="5">
    <source>
        <dbReference type="Proteomes" id="UP000092213"/>
    </source>
</evidence>
<dbReference type="InterPro" id="IPR009327">
    <property type="entry name" value="Cupin_DUF985"/>
</dbReference>
<feature type="domain" description="DUF985" evidence="1">
    <location>
        <begin position="11"/>
        <end position="146"/>
    </location>
</feature>
<dbReference type="InterPro" id="IPR011051">
    <property type="entry name" value="RmlC_Cupin_sf"/>
</dbReference>
<dbReference type="AlphaFoldDB" id="A0A193FXK0"/>
<dbReference type="PANTHER" id="PTHR33387">
    <property type="entry name" value="RMLC-LIKE JELLY ROLL FOLD PROTEIN"/>
    <property type="match status" value="1"/>
</dbReference>
<dbReference type="PANTHER" id="PTHR33387:SF3">
    <property type="entry name" value="DUF985 DOMAIN-CONTAINING PROTEIN"/>
    <property type="match status" value="1"/>
</dbReference>
<dbReference type="Gene3D" id="2.60.120.10">
    <property type="entry name" value="Jelly Rolls"/>
    <property type="match status" value="1"/>
</dbReference>
<evidence type="ECO:0000313" key="2">
    <source>
        <dbReference type="EMBL" id="ANN66660.1"/>
    </source>
</evidence>
<dbReference type="RefSeq" id="WP_066348378.1">
    <property type="nucleotide sequence ID" value="NZ_CBCSFJ010000026.1"/>
</dbReference>
<dbReference type="EMBL" id="CP016171">
    <property type="protein sequence ID" value="ANN71739.1"/>
    <property type="molecule type" value="Genomic_DNA"/>
</dbReference>
<organism evidence="3 5">
    <name type="scientific">Bordetella bronchialis</name>
    <dbReference type="NCBI Taxonomy" id="463025"/>
    <lineage>
        <taxon>Bacteria</taxon>
        <taxon>Pseudomonadati</taxon>
        <taxon>Pseudomonadota</taxon>
        <taxon>Betaproteobacteria</taxon>
        <taxon>Burkholderiales</taxon>
        <taxon>Alcaligenaceae</taxon>
        <taxon>Bordetella</taxon>
    </lineage>
</organism>
<dbReference type="Proteomes" id="UP000092213">
    <property type="component" value="Chromosome"/>
</dbReference>
<dbReference type="KEGG" id="bbro:BAU06_10525"/>
<dbReference type="CDD" id="cd06121">
    <property type="entry name" value="cupin_YML079wp"/>
    <property type="match status" value="1"/>
</dbReference>
<dbReference type="EMBL" id="CP016170">
    <property type="protein sequence ID" value="ANN66660.1"/>
    <property type="molecule type" value="Genomic_DNA"/>
</dbReference>
<dbReference type="Pfam" id="PF06172">
    <property type="entry name" value="Cupin_5"/>
    <property type="match status" value="1"/>
</dbReference>
<reference evidence="4 5" key="1">
    <citation type="submission" date="2016-06" db="EMBL/GenBank/DDBJ databases">
        <title>Complete genome sequences of Bordetella bronchialis and Bordetella flabilis.</title>
        <authorList>
            <person name="LiPuma J.J."/>
            <person name="Spilker T."/>
        </authorList>
    </citation>
    <scope>NUCLEOTIDE SEQUENCE [LARGE SCALE GENOMIC DNA]</scope>
    <source>
        <strain evidence="3 5">AU17976</strain>
        <strain evidence="2 4">AU3182</strain>
    </source>
</reference>
<evidence type="ECO:0000313" key="4">
    <source>
        <dbReference type="Proteomes" id="UP000091897"/>
    </source>
</evidence>